<keyword evidence="3 10" id="KW-0808">Transferase</keyword>
<dbReference type="InterPro" id="IPR003811">
    <property type="entry name" value="G3P_acylTferase_PlsY"/>
</dbReference>
<dbReference type="GO" id="GO:0004366">
    <property type="term" value="F:glycerol-3-phosphate O-acyltransferase activity"/>
    <property type="evidence" value="ECO:0007669"/>
    <property type="project" value="UniProtKB-EC"/>
</dbReference>
<comment type="subunit">
    <text evidence="10">Probably interacts with PlsX.</text>
</comment>
<keyword evidence="9 10" id="KW-1208">Phospholipid metabolism</keyword>
<gene>
    <name evidence="10 11" type="primary">plsY</name>
    <name evidence="11" type="ORF">KQ878_01955</name>
</gene>
<feature type="transmembrane region" description="Helical" evidence="10">
    <location>
        <begin position="134"/>
        <end position="157"/>
    </location>
</feature>
<feature type="transmembrane region" description="Helical" evidence="10">
    <location>
        <begin position="67"/>
        <end position="89"/>
    </location>
</feature>
<comment type="pathway">
    <text evidence="10">Lipid metabolism; phospholipid metabolism.</text>
</comment>
<keyword evidence="11" id="KW-0012">Acyltransferase</keyword>
<evidence type="ECO:0000256" key="2">
    <source>
        <dbReference type="ARBA" id="ARBA00022516"/>
    </source>
</evidence>
<keyword evidence="1 10" id="KW-1003">Cell membrane</keyword>
<comment type="catalytic activity">
    <reaction evidence="10">
        <text>an acyl phosphate + sn-glycerol 3-phosphate = a 1-acyl-sn-glycero-3-phosphate + phosphate</text>
        <dbReference type="Rhea" id="RHEA:34075"/>
        <dbReference type="ChEBI" id="CHEBI:43474"/>
        <dbReference type="ChEBI" id="CHEBI:57597"/>
        <dbReference type="ChEBI" id="CHEBI:57970"/>
        <dbReference type="ChEBI" id="CHEBI:59918"/>
        <dbReference type="EC" id="2.3.1.275"/>
    </reaction>
</comment>
<dbReference type="HAMAP" id="MF_01043">
    <property type="entry name" value="PlsY"/>
    <property type="match status" value="1"/>
</dbReference>
<feature type="transmembrane region" description="Helical" evidence="10">
    <location>
        <begin position="208"/>
        <end position="226"/>
    </location>
</feature>
<reference evidence="11" key="1">
    <citation type="submission" date="2021-06" db="EMBL/GenBank/DDBJ databases">
        <title>Novel Mycoplasma species detected in California sea lions (Zalophus californianus) from the USA.</title>
        <authorList>
            <person name="Volokhov D.V."/>
            <person name="Furtak V.A."/>
            <person name="Zagorodnyaya T.A."/>
        </authorList>
    </citation>
    <scope>NUCLEOTIDE SEQUENCE [LARGE SCALE GENOMIC DNA]</scope>
    <source>
        <strain evidence="11">CSL 4779</strain>
    </source>
</reference>
<evidence type="ECO:0000256" key="7">
    <source>
        <dbReference type="ARBA" id="ARBA00023136"/>
    </source>
</evidence>
<evidence type="ECO:0000256" key="5">
    <source>
        <dbReference type="ARBA" id="ARBA00022989"/>
    </source>
</evidence>
<name>A0ABS6DRL3_9MOLU</name>
<organism evidence="11 12">
    <name type="scientific">Mycoplasma zalophidermidis</name>
    <dbReference type="NCBI Taxonomy" id="398174"/>
    <lineage>
        <taxon>Bacteria</taxon>
        <taxon>Bacillati</taxon>
        <taxon>Mycoplasmatota</taxon>
        <taxon>Mollicutes</taxon>
        <taxon>Mycoplasmataceae</taxon>
        <taxon>Mycoplasma</taxon>
    </lineage>
</organism>
<proteinExistence type="inferred from homology"/>
<evidence type="ECO:0000256" key="3">
    <source>
        <dbReference type="ARBA" id="ARBA00022679"/>
    </source>
</evidence>
<keyword evidence="12" id="KW-1185">Reference proteome</keyword>
<dbReference type="Proteomes" id="UP000812267">
    <property type="component" value="Unassembled WGS sequence"/>
</dbReference>
<comment type="caution">
    <text evidence="11">The sequence shown here is derived from an EMBL/GenBank/DDBJ whole genome shotgun (WGS) entry which is preliminary data.</text>
</comment>
<sequence length="246" mass="27572">MINYPKALIVWLSIIALNLALLIFGYIIGSFNTAIILSKKLRNDDVRNHFSQNAGATNSLRTYGKKFALIVFIIDFMKVLIPSLIFATLQNHLFRDFSATHWMSPQSIGLGVILGHCFPIFFKFKGGKGVACSSAFILSINPVLWLIAFVVFFATVIISRKVSLGSLLTAGIIAPLVFIPWFSQGITGYWLNFINLSNCISPQCLQPYWFVSAVYFLIASILIIYLHRSNIKRLISGTESQLQLKK</sequence>
<evidence type="ECO:0000256" key="6">
    <source>
        <dbReference type="ARBA" id="ARBA00023098"/>
    </source>
</evidence>
<accession>A0ABS6DRL3</accession>
<keyword evidence="6 10" id="KW-0443">Lipid metabolism</keyword>
<evidence type="ECO:0000256" key="1">
    <source>
        <dbReference type="ARBA" id="ARBA00022475"/>
    </source>
</evidence>
<feature type="transmembrane region" description="Helical" evidence="10">
    <location>
        <begin position="7"/>
        <end position="28"/>
    </location>
</feature>
<dbReference type="PANTHER" id="PTHR30309">
    <property type="entry name" value="INNER MEMBRANE PROTEIN YGIH"/>
    <property type="match status" value="1"/>
</dbReference>
<keyword evidence="2 10" id="KW-0444">Lipid biosynthesis</keyword>
<dbReference type="NCBIfam" id="TIGR00023">
    <property type="entry name" value="glycerol-3-phosphate 1-O-acyltransferase PlsY"/>
    <property type="match status" value="1"/>
</dbReference>
<dbReference type="SMART" id="SM01207">
    <property type="entry name" value="G3P_acyltransf"/>
    <property type="match status" value="1"/>
</dbReference>
<evidence type="ECO:0000313" key="11">
    <source>
        <dbReference type="EMBL" id="MBU4693645.1"/>
    </source>
</evidence>
<comment type="subcellular location">
    <subcellularLocation>
        <location evidence="10">Cell membrane</location>
        <topology evidence="10">Multi-pass membrane protein</topology>
    </subcellularLocation>
</comment>
<keyword evidence="4 10" id="KW-0812">Transmembrane</keyword>
<feature type="transmembrane region" description="Helical" evidence="10">
    <location>
        <begin position="164"/>
        <end position="183"/>
    </location>
</feature>
<evidence type="ECO:0000256" key="4">
    <source>
        <dbReference type="ARBA" id="ARBA00022692"/>
    </source>
</evidence>
<evidence type="ECO:0000313" key="12">
    <source>
        <dbReference type="Proteomes" id="UP000812267"/>
    </source>
</evidence>
<evidence type="ECO:0000256" key="10">
    <source>
        <dbReference type="HAMAP-Rule" id="MF_01043"/>
    </source>
</evidence>
<comment type="function">
    <text evidence="10">Catalyzes the transfer of an acyl group from acyl-phosphate (acyl-PO(4)) to glycerol-3-phosphate (G3P) to form lysophosphatidic acid (LPA). This enzyme utilizes acyl-phosphate as fatty acyl donor, but not acyl-CoA or acyl-ACP.</text>
</comment>
<keyword evidence="7 10" id="KW-0472">Membrane</keyword>
<evidence type="ECO:0000256" key="8">
    <source>
        <dbReference type="ARBA" id="ARBA00023209"/>
    </source>
</evidence>
<dbReference type="EC" id="2.3.1.275" evidence="10"/>
<feature type="transmembrane region" description="Helical" evidence="10">
    <location>
        <begin position="101"/>
        <end position="122"/>
    </location>
</feature>
<dbReference type="EMBL" id="JAHMHK010000002">
    <property type="protein sequence ID" value="MBU4693645.1"/>
    <property type="molecule type" value="Genomic_DNA"/>
</dbReference>
<comment type="similarity">
    <text evidence="10">Belongs to the PlsY family.</text>
</comment>
<dbReference type="Pfam" id="PF02660">
    <property type="entry name" value="G3P_acyltransf"/>
    <property type="match status" value="1"/>
</dbReference>
<evidence type="ECO:0000256" key="9">
    <source>
        <dbReference type="ARBA" id="ARBA00023264"/>
    </source>
</evidence>
<protein>
    <recommendedName>
        <fullName evidence="10">Glycerol-3-phosphate acyltransferase</fullName>
    </recommendedName>
    <alternativeName>
        <fullName evidence="10">Acyl-PO4 G3P acyltransferase</fullName>
    </alternativeName>
    <alternativeName>
        <fullName evidence="10">Acyl-phosphate--glycerol-3-phosphate acyltransferase</fullName>
    </alternativeName>
    <alternativeName>
        <fullName evidence="10">G3P acyltransferase</fullName>
        <shortName evidence="10">GPAT</shortName>
        <ecNumber evidence="10">2.3.1.275</ecNumber>
    </alternativeName>
    <alternativeName>
        <fullName evidence="10">Lysophosphatidic acid synthase</fullName>
        <shortName evidence="10">LPA synthase</shortName>
    </alternativeName>
</protein>
<keyword evidence="5 10" id="KW-1133">Transmembrane helix</keyword>
<dbReference type="PANTHER" id="PTHR30309:SF0">
    <property type="entry name" value="GLYCEROL-3-PHOSPHATE ACYLTRANSFERASE-RELATED"/>
    <property type="match status" value="1"/>
</dbReference>
<dbReference type="RefSeq" id="WP_216505540.1">
    <property type="nucleotide sequence ID" value="NZ_JAHMHJ010000003.1"/>
</dbReference>
<keyword evidence="8 10" id="KW-0594">Phospholipid biosynthesis</keyword>